<feature type="region of interest" description="Disordered" evidence="1">
    <location>
        <begin position="412"/>
        <end position="496"/>
    </location>
</feature>
<keyword evidence="2" id="KW-0812">Transmembrane</keyword>
<accession>A0A4Q9PP61</accession>
<feature type="compositionally biased region" description="Pro residues" evidence="1">
    <location>
        <begin position="439"/>
        <end position="452"/>
    </location>
</feature>
<sequence length="644" mass="73046">MAPSDNIQQSPRKLESETHSIGRLSNLTQRRLRAAAVMANHTVKLDSVQQFLDELLPRGPNTPECPQYEGNPFESLSEADTKVEIEVQDLFMHAVTSGQLSPRLVMCRSEARPDSLDMDSTRQKVDAAFFRPDVAPDDGRPHWVDQDVPVEFKSRKEGNKLDPFDDRNNLKLESDAAKRKHSRGQIISYAELLLALQPRVFLFMLLIMGRRFRLLRWDRGGVIITASTDYYKHPRLLCDFLWRISHFSPAQLGYDTTATRIPLRPDLTNELDDILAELEPLVVDHNPRDLDEKLPDRYVWKHAFTLFAASLKVKEWPRYKIWMNDKNGKPRCYLVGKPVVDSRGVTGRITRGYAAYDVADRRLVWLKDTWRTWYEGVETEGDVVLRLNGAQIESVPTVVCHGDVGEQTTLTATWWERQHSSRTNESSSLSGSTTTTPDTPIPPLASSPPVHPPISNVGSSDDRGASGLTDSSTNERAREVNPSEDEHAAPVAYNPQFRHDVPIPHHRHYRSVFEEICIELKHFKDARQLVLITLDCIKAHYYAASSPALGIHVLHRDITDSNIMIYPKIQDVNGRPTLVWTGILIDWEMSKPILAPLQARRMACTVCFAGLFFLHRVLMDYSGNMAIYSCSTTSRQSATYRGLG</sequence>
<keyword evidence="5" id="KW-1185">Reference proteome</keyword>
<feature type="compositionally biased region" description="Low complexity" evidence="1">
    <location>
        <begin position="421"/>
        <end position="438"/>
    </location>
</feature>
<name>A0A4Q9PP61_9APHY</name>
<keyword evidence="2" id="KW-1133">Transmembrane helix</keyword>
<reference evidence="4 5" key="1">
    <citation type="submission" date="2019-01" db="EMBL/GenBank/DDBJ databases">
        <title>Draft genome sequences of three monokaryotic isolates of the white-rot basidiomycete fungus Dichomitus squalens.</title>
        <authorList>
            <consortium name="DOE Joint Genome Institute"/>
            <person name="Lopez S.C."/>
            <person name="Andreopoulos B."/>
            <person name="Pangilinan J."/>
            <person name="Lipzen A."/>
            <person name="Riley R."/>
            <person name="Ahrendt S."/>
            <person name="Ng V."/>
            <person name="Barry K."/>
            <person name="Daum C."/>
            <person name="Grigoriev I.V."/>
            <person name="Hilden K.S."/>
            <person name="Makela M.R."/>
            <person name="de Vries R.P."/>
        </authorList>
    </citation>
    <scope>NUCLEOTIDE SEQUENCE [LARGE SCALE GENOMIC DNA]</scope>
    <source>
        <strain evidence="4 5">CBS 464.89</strain>
    </source>
</reference>
<dbReference type="Proteomes" id="UP000292082">
    <property type="component" value="Unassembled WGS sequence"/>
</dbReference>
<dbReference type="Pfam" id="PF17667">
    <property type="entry name" value="Pkinase_fungal"/>
    <property type="match status" value="1"/>
</dbReference>
<evidence type="ECO:0000313" key="4">
    <source>
        <dbReference type="EMBL" id="TBU56119.1"/>
    </source>
</evidence>
<keyword evidence="2" id="KW-0472">Membrane</keyword>
<feature type="domain" description="Fungal-type protein kinase" evidence="3">
    <location>
        <begin position="169"/>
        <end position="594"/>
    </location>
</feature>
<dbReference type="EMBL" id="ML145157">
    <property type="protein sequence ID" value="TBU56119.1"/>
    <property type="molecule type" value="Genomic_DNA"/>
</dbReference>
<organism evidence="4 5">
    <name type="scientific">Dichomitus squalens</name>
    <dbReference type="NCBI Taxonomy" id="114155"/>
    <lineage>
        <taxon>Eukaryota</taxon>
        <taxon>Fungi</taxon>
        <taxon>Dikarya</taxon>
        <taxon>Basidiomycota</taxon>
        <taxon>Agaricomycotina</taxon>
        <taxon>Agaricomycetes</taxon>
        <taxon>Polyporales</taxon>
        <taxon>Polyporaceae</taxon>
        <taxon>Dichomitus</taxon>
    </lineage>
</organism>
<evidence type="ECO:0000313" key="5">
    <source>
        <dbReference type="Proteomes" id="UP000292082"/>
    </source>
</evidence>
<feature type="transmembrane region" description="Helical" evidence="2">
    <location>
        <begin position="186"/>
        <end position="207"/>
    </location>
</feature>
<evidence type="ECO:0000256" key="1">
    <source>
        <dbReference type="SAM" id="MobiDB-lite"/>
    </source>
</evidence>
<evidence type="ECO:0000259" key="3">
    <source>
        <dbReference type="Pfam" id="PF17667"/>
    </source>
</evidence>
<gene>
    <name evidence="4" type="ORF">BD310DRAFT_1025895</name>
</gene>
<protein>
    <recommendedName>
        <fullName evidence="3">Fungal-type protein kinase domain-containing protein</fullName>
    </recommendedName>
</protein>
<dbReference type="AlphaFoldDB" id="A0A4Q9PP61"/>
<dbReference type="InterPro" id="IPR040976">
    <property type="entry name" value="Pkinase_fungal"/>
</dbReference>
<proteinExistence type="predicted"/>
<evidence type="ECO:0000256" key="2">
    <source>
        <dbReference type="SAM" id="Phobius"/>
    </source>
</evidence>
<feature type="compositionally biased region" description="Basic and acidic residues" evidence="1">
    <location>
        <begin position="473"/>
        <end position="488"/>
    </location>
</feature>